<protein>
    <recommendedName>
        <fullName evidence="8">SART-1 family protein</fullName>
    </recommendedName>
</protein>
<evidence type="ECO:0000313" key="7">
    <source>
        <dbReference type="EMBL" id="CAE0782838.1"/>
    </source>
</evidence>
<dbReference type="GO" id="GO:0045292">
    <property type="term" value="P:mRNA cis splicing, via spliceosome"/>
    <property type="evidence" value="ECO:0007669"/>
    <property type="project" value="TreeGrafter"/>
</dbReference>
<evidence type="ECO:0000256" key="3">
    <source>
        <dbReference type="ARBA" id="ARBA00022664"/>
    </source>
</evidence>
<feature type="compositionally biased region" description="Basic and acidic residues" evidence="6">
    <location>
        <begin position="50"/>
        <end position="72"/>
    </location>
</feature>
<feature type="region of interest" description="Disordered" evidence="6">
    <location>
        <begin position="729"/>
        <end position="775"/>
    </location>
</feature>
<dbReference type="PANTHER" id="PTHR14152:SF5">
    <property type="entry name" value="U4_U6.U5 TRI-SNRNP-ASSOCIATED PROTEIN 1"/>
    <property type="match status" value="1"/>
</dbReference>
<keyword evidence="4" id="KW-0508">mRNA splicing</keyword>
<dbReference type="InterPro" id="IPR045347">
    <property type="entry name" value="HIND"/>
</dbReference>
<evidence type="ECO:0000256" key="4">
    <source>
        <dbReference type="ARBA" id="ARBA00023187"/>
    </source>
</evidence>
<keyword evidence="5" id="KW-0539">Nucleus</keyword>
<feature type="compositionally biased region" description="Basic and acidic residues" evidence="6">
    <location>
        <begin position="341"/>
        <end position="379"/>
    </location>
</feature>
<dbReference type="InterPro" id="IPR005011">
    <property type="entry name" value="SNU66/SART1"/>
</dbReference>
<dbReference type="Pfam" id="PF03343">
    <property type="entry name" value="SART-1"/>
    <property type="match status" value="2"/>
</dbReference>
<feature type="region of interest" description="Disordered" evidence="6">
    <location>
        <begin position="254"/>
        <end position="444"/>
    </location>
</feature>
<name>A0A7S4C0S0_CHRCT</name>
<gene>
    <name evidence="7" type="ORF">PCAR00345_LOCUS35541</name>
</gene>
<evidence type="ECO:0000256" key="5">
    <source>
        <dbReference type="ARBA" id="ARBA00023242"/>
    </source>
</evidence>
<evidence type="ECO:0000256" key="6">
    <source>
        <dbReference type="SAM" id="MobiDB-lite"/>
    </source>
</evidence>
<dbReference type="PANTHER" id="PTHR14152">
    <property type="entry name" value="SQUAMOUS CELL CARCINOMA ANTIGEN RECOGNISED BY CYTOTOXIC T LYMPHOCYTES"/>
    <property type="match status" value="1"/>
</dbReference>
<evidence type="ECO:0000256" key="2">
    <source>
        <dbReference type="ARBA" id="ARBA00006076"/>
    </source>
</evidence>
<dbReference type="GO" id="GO:0000481">
    <property type="term" value="P:maturation of 5S rRNA"/>
    <property type="evidence" value="ECO:0007669"/>
    <property type="project" value="TreeGrafter"/>
</dbReference>
<dbReference type="AlphaFoldDB" id="A0A7S4C0S0"/>
<dbReference type="Pfam" id="PF19252">
    <property type="entry name" value="HIND"/>
    <property type="match status" value="1"/>
</dbReference>
<feature type="region of interest" description="Disordered" evidence="6">
    <location>
        <begin position="104"/>
        <end position="128"/>
    </location>
</feature>
<feature type="region of interest" description="Disordered" evidence="6">
    <location>
        <begin position="520"/>
        <end position="599"/>
    </location>
</feature>
<feature type="compositionally biased region" description="Acidic residues" evidence="6">
    <location>
        <begin position="574"/>
        <end position="583"/>
    </location>
</feature>
<reference evidence="7" key="1">
    <citation type="submission" date="2021-01" db="EMBL/GenBank/DDBJ databases">
        <authorList>
            <person name="Corre E."/>
            <person name="Pelletier E."/>
            <person name="Niang G."/>
            <person name="Scheremetjew M."/>
            <person name="Finn R."/>
            <person name="Kale V."/>
            <person name="Holt S."/>
            <person name="Cochrane G."/>
            <person name="Meng A."/>
            <person name="Brown T."/>
            <person name="Cohen L."/>
        </authorList>
    </citation>
    <scope>NUCLEOTIDE SEQUENCE</scope>
    <source>
        <strain evidence="7">CCMP645</strain>
    </source>
</reference>
<feature type="compositionally biased region" description="Polar residues" evidence="6">
    <location>
        <begin position="754"/>
        <end position="775"/>
    </location>
</feature>
<dbReference type="EMBL" id="HBIZ01055762">
    <property type="protein sequence ID" value="CAE0782838.1"/>
    <property type="molecule type" value="Transcribed_RNA"/>
</dbReference>
<organism evidence="7">
    <name type="scientific">Chrysotila carterae</name>
    <name type="common">Marine alga</name>
    <name type="synonym">Syracosphaera carterae</name>
    <dbReference type="NCBI Taxonomy" id="13221"/>
    <lineage>
        <taxon>Eukaryota</taxon>
        <taxon>Haptista</taxon>
        <taxon>Haptophyta</taxon>
        <taxon>Prymnesiophyceae</taxon>
        <taxon>Isochrysidales</taxon>
        <taxon>Isochrysidaceae</taxon>
        <taxon>Chrysotila</taxon>
    </lineage>
</organism>
<feature type="region of interest" description="Disordered" evidence="6">
    <location>
        <begin position="49"/>
        <end position="73"/>
    </location>
</feature>
<comment type="subcellular location">
    <subcellularLocation>
        <location evidence="1">Nucleus</location>
    </subcellularLocation>
</comment>
<accession>A0A7S4C0S0</accession>
<feature type="compositionally biased region" description="Polar residues" evidence="6">
    <location>
        <begin position="270"/>
        <end position="280"/>
    </location>
</feature>
<feature type="compositionally biased region" description="Basic and acidic residues" evidence="6">
    <location>
        <begin position="541"/>
        <end position="550"/>
    </location>
</feature>
<dbReference type="GO" id="GO:0046540">
    <property type="term" value="C:U4/U6 x U5 tri-snRNP complex"/>
    <property type="evidence" value="ECO:0007669"/>
    <property type="project" value="InterPro"/>
</dbReference>
<evidence type="ECO:0000256" key="1">
    <source>
        <dbReference type="ARBA" id="ARBA00004123"/>
    </source>
</evidence>
<comment type="similarity">
    <text evidence="2">Belongs to the SNU66/SART1 family.</text>
</comment>
<sequence length="775" mass="83431">MASMQVSDKGGEISASVEETNRIRASLGLQPLAEKKEDPAVAAHAARVAAQKEEDAQEAMRDRLERAKEARLRTQKLGGKSLGELLADEEMDSAAAWVLKSRTQEETRKVKRKQMRKQGGNKGVIDAQSRFDEMDALEQEESQIGGALLGHSTDAFASGESVVLTLADAPIVQTDGEGYELNEGDEVLENVNLAEDDRRKRARELSRGGGLAGDDSALLHKYDDEAERTTVRLDASGSVDEAKRKKLEAVKAKLAAQQGSGGPMKEYDLTSGTQAPQLTTGADYMDASEVPSFKKPAGAKTKKLRRKVKEPSEDSGALDLDAMAAETEQGDHGSRQQRAQKMRERESAAAAARAERAERFERALDVAEHNAHARLRGDGDGDVEMADGAQRSADAAPRASGENGADGGGHIPAAAGALPAATSANGAGASSASTAESAEESAEVDAELYAALSRARRLGKMSAERRNEDFAAQRLREQLEAAERWAKAVPNGIAHEGAVDATELTQLEFSETGEFCKAVRAKDEADESELPSHAYKQMRAQGEKRERDTAEGGASAMPRKPKREAGESDGGSGESDDEEESDDGGVIGETGADFVYEKPASSGMGAALQMARTRGMLGEERESAGRMFDMKGAGLHAYEEDKEKSGVNLQYYDEFGRKMTQKQAFRQLSWKFHGKMPSKKRRERRMAEVEKQMAEQSKDRAMEYMGALQQAQQSTKSAHVVLSGAQAIKTSDVLKQSRAPSDRMKSQLRKKAKASSTGGFDTAIPTSGLNSSIPL</sequence>
<proteinExistence type="inferred from homology"/>
<evidence type="ECO:0008006" key="8">
    <source>
        <dbReference type="Google" id="ProtNLM"/>
    </source>
</evidence>
<feature type="compositionally biased region" description="Low complexity" evidence="6">
    <location>
        <begin position="411"/>
        <end position="436"/>
    </location>
</feature>
<keyword evidence="3" id="KW-0507">mRNA processing</keyword>